<feature type="transmembrane region" description="Helical" evidence="2">
    <location>
        <begin position="23"/>
        <end position="45"/>
    </location>
</feature>
<organism evidence="3 6">
    <name type="scientific">Halococcus dombrowskii</name>
    <dbReference type="NCBI Taxonomy" id="179637"/>
    <lineage>
        <taxon>Archaea</taxon>
        <taxon>Methanobacteriati</taxon>
        <taxon>Methanobacteriota</taxon>
        <taxon>Stenosarchaea group</taxon>
        <taxon>Halobacteria</taxon>
        <taxon>Halobacteriales</taxon>
        <taxon>Halococcaceae</taxon>
        <taxon>Halococcus</taxon>
    </lineage>
</organism>
<gene>
    <name evidence="3" type="ORF">GCM10008985_27930</name>
    <name evidence="4" type="ORF">MUK72_07145</name>
</gene>
<evidence type="ECO:0000313" key="6">
    <source>
        <dbReference type="Proteomes" id="UP001500962"/>
    </source>
</evidence>
<dbReference type="EMBL" id="BAAADN010000043">
    <property type="protein sequence ID" value="GAA0469280.1"/>
    <property type="molecule type" value="Genomic_DNA"/>
</dbReference>
<dbReference type="KEGG" id="hdo:MUK72_07145"/>
<keyword evidence="5" id="KW-1185">Reference proteome</keyword>
<keyword evidence="2" id="KW-0472">Membrane</keyword>
<keyword evidence="2" id="KW-1133">Transmembrane helix</keyword>
<proteinExistence type="predicted"/>
<evidence type="ECO:0000256" key="1">
    <source>
        <dbReference type="SAM" id="MobiDB-lite"/>
    </source>
</evidence>
<feature type="transmembrane region" description="Helical" evidence="2">
    <location>
        <begin position="51"/>
        <end position="73"/>
    </location>
</feature>
<name>A0AAV3SJV1_HALDO</name>
<evidence type="ECO:0000256" key="2">
    <source>
        <dbReference type="SAM" id="Phobius"/>
    </source>
</evidence>
<feature type="region of interest" description="Disordered" evidence="1">
    <location>
        <begin position="102"/>
        <end position="135"/>
    </location>
</feature>
<dbReference type="AlphaFoldDB" id="A0AAV3SJV1"/>
<reference evidence="4" key="2">
    <citation type="submission" date="2022-04" db="EMBL/GenBank/DDBJ databases">
        <title>Sequencing and genomic assembly of Halococcus dombrowskii.</title>
        <authorList>
            <person name="Lim S.W."/>
            <person name="MacLea K.S."/>
        </authorList>
    </citation>
    <scope>NUCLEOTIDE SEQUENCE</scope>
    <source>
        <strain evidence="4">H4</strain>
    </source>
</reference>
<accession>A0AAV3SJV1</accession>
<feature type="compositionally biased region" description="Basic and acidic residues" evidence="1">
    <location>
        <begin position="102"/>
        <end position="112"/>
    </location>
</feature>
<evidence type="ECO:0000313" key="4">
    <source>
        <dbReference type="EMBL" id="UOO96473.1"/>
    </source>
</evidence>
<dbReference type="EMBL" id="CP095005">
    <property type="protein sequence ID" value="UOO96473.1"/>
    <property type="molecule type" value="Genomic_DNA"/>
</dbReference>
<dbReference type="Proteomes" id="UP001500962">
    <property type="component" value="Unassembled WGS sequence"/>
</dbReference>
<reference evidence="3" key="3">
    <citation type="submission" date="2023-12" db="EMBL/GenBank/DDBJ databases">
        <authorList>
            <person name="Sun Q."/>
            <person name="Inoue M."/>
        </authorList>
    </citation>
    <scope>NUCLEOTIDE SEQUENCE</scope>
    <source>
        <strain evidence="3">JCM 12289</strain>
    </source>
</reference>
<protein>
    <submittedName>
        <fullName evidence="3">Uncharacterized protein</fullName>
    </submittedName>
</protein>
<sequence length="135" mass="14622">MTEADAVLNAETRRALRNWGRRLFAVGAGVLTALVLLVPIAVTAVRPAGVLFHLAVTLVFSLVLPVIAAYVAVRAYGLTHDEVIRVGKRLIGTAVADISTLSDHRDVRRSQTDEQSDDTSDPTTLVTDSDDEEKR</sequence>
<evidence type="ECO:0000313" key="3">
    <source>
        <dbReference type="EMBL" id="GAA0469280.1"/>
    </source>
</evidence>
<keyword evidence="2" id="KW-0812">Transmembrane</keyword>
<dbReference type="GeneID" id="71761611"/>
<evidence type="ECO:0000313" key="5">
    <source>
        <dbReference type="Proteomes" id="UP000830542"/>
    </source>
</evidence>
<reference evidence="3" key="1">
    <citation type="journal article" date="2014" name="Int. J. Syst. Evol. Microbiol.">
        <title>Complete genome sequence of Corynebacterium casei LMG S-19264T (=DSM 44701T), isolated from a smear-ripened cheese.</title>
        <authorList>
            <consortium name="US DOE Joint Genome Institute (JGI-PGF)"/>
            <person name="Walter F."/>
            <person name="Albersmeier A."/>
            <person name="Kalinowski J."/>
            <person name="Ruckert C."/>
        </authorList>
    </citation>
    <scope>NUCLEOTIDE SEQUENCE</scope>
    <source>
        <strain evidence="3">JCM 12289</strain>
    </source>
</reference>
<dbReference type="RefSeq" id="WP_244705206.1">
    <property type="nucleotide sequence ID" value="NZ_BAAADN010000043.1"/>
</dbReference>
<dbReference type="Proteomes" id="UP000830542">
    <property type="component" value="Chromosome"/>
</dbReference>